<dbReference type="Pfam" id="PF08482">
    <property type="entry name" value="HrpB_C"/>
    <property type="match status" value="1"/>
</dbReference>
<keyword evidence="2" id="KW-0378">Hydrolase</keyword>
<dbReference type="NCBIfam" id="TIGR01970">
    <property type="entry name" value="DEAH_box_HrpB"/>
    <property type="match status" value="1"/>
</dbReference>
<evidence type="ECO:0000256" key="1">
    <source>
        <dbReference type="ARBA" id="ARBA00022741"/>
    </source>
</evidence>
<proteinExistence type="predicted"/>
<dbReference type="PIRSF" id="PIRSF005496">
    <property type="entry name" value="ATP_hel_hrpB"/>
    <property type="match status" value="1"/>
</dbReference>
<sequence>MNTLLMPIDEVIPSLREQLNSAGAAVLIAEPGAGKTTRTPLELLNEPWMEGQQMILLEPRRLAARSAALYMAGQLGERVGETVGYRIRTESKVSSRTRITVVTEGILTRMLQNDPALIGTGLLIFDEFHERSLHADLGLALALQSRQLLREDLRILVMSATLDASPVAELLGNAPVVQSRGRMYPVETVFAGRPQGETLEAAVARTLHRALAEHEGSVLVFLPGAREIRRVESALAGQVPAGVTVAPLYGALPQEQQQRAIGAAPDGGRKVVLATSIAETSLTVSGVTVVIDSGLRRTALFSPRTGMSRLVTVRAARDAADQRRGRAGRTAPGTCYRLWTEAEDRALAPSTPPEMLEADLTPLALELAAWGAESPAELAWLDAPPAAPYGQAVQLLRQLGALDAAGRITGHGRRMAALGLHPRLAHMLLRARPLGLGRAACRMAALLEEPGLIKGPAAGSDGDLRSRLAILMAAGGDSGIIHHAAHATHNDGHTAGSADIQRLLTVSRQWENRLEAQLPDSVVTDAAGDWWNMCGLLISFAYPDRIARRRGDGRYLLRSGRGAAFARQQPLSAEDFLAIAEVDDEGPEGRILLAAPMQESWLTEYYGDELKEEKTAEWNEEIGAVRARIILSLGAIVLKDQPDPKPSPELVLQALLRIVAEQGPTILPWNAKSRQLQARILFLRQMNEERWPDVSDEALSKEAAEWFAPYVAGFRKKSDLQTLSLHQILENRLGWQLVQELNEEAPTHLLVPSGSKIPVQYDGPQAPYASVRLQEVFGMMETPRIGYGRIPITLHLLSPASRPVQVTADLTSFWNNTYFDVKKDLKGRYPKHYWPDDPLEATATRRVRPGNGK</sequence>
<name>A0ABQ4M8Q1_9BACL</name>
<dbReference type="Gene3D" id="3.40.50.300">
    <property type="entry name" value="P-loop containing nucleotide triphosphate hydrolases"/>
    <property type="match status" value="2"/>
</dbReference>
<evidence type="ECO:0000313" key="7">
    <source>
        <dbReference type="EMBL" id="GIP52363.1"/>
    </source>
</evidence>
<dbReference type="InterPro" id="IPR010225">
    <property type="entry name" value="HrpB"/>
</dbReference>
<feature type="domain" description="Helicase ATP-binding" evidence="5">
    <location>
        <begin position="16"/>
        <end position="180"/>
    </location>
</feature>
<keyword evidence="1" id="KW-0547">Nucleotide-binding</keyword>
<dbReference type="RefSeq" id="WP_213654183.1">
    <property type="nucleotide sequence ID" value="NZ_BOSL01000003.1"/>
</dbReference>
<dbReference type="Pfam" id="PF00271">
    <property type="entry name" value="Helicase_C"/>
    <property type="match status" value="1"/>
</dbReference>
<dbReference type="SMART" id="SM00847">
    <property type="entry name" value="HA2"/>
    <property type="match status" value="1"/>
</dbReference>
<dbReference type="Gene3D" id="1.20.120.1080">
    <property type="match status" value="1"/>
</dbReference>
<dbReference type="Pfam" id="PF00270">
    <property type="entry name" value="DEAD"/>
    <property type="match status" value="1"/>
</dbReference>
<dbReference type="PANTHER" id="PTHR43519:SF1">
    <property type="entry name" value="ATP-DEPENDENT RNA HELICASE HRPB"/>
    <property type="match status" value="1"/>
</dbReference>
<dbReference type="InterPro" id="IPR013689">
    <property type="entry name" value="RNA_helicase_ATP-dep_HrpB_C"/>
</dbReference>
<dbReference type="Pfam" id="PF04408">
    <property type="entry name" value="WHD_HA2"/>
    <property type="match status" value="1"/>
</dbReference>
<evidence type="ECO:0000256" key="2">
    <source>
        <dbReference type="ARBA" id="ARBA00022801"/>
    </source>
</evidence>
<dbReference type="InterPro" id="IPR011545">
    <property type="entry name" value="DEAD/DEAH_box_helicase_dom"/>
</dbReference>
<dbReference type="PROSITE" id="PS51192">
    <property type="entry name" value="HELICASE_ATP_BIND_1"/>
    <property type="match status" value="1"/>
</dbReference>
<dbReference type="EMBL" id="BOSL01000003">
    <property type="protein sequence ID" value="GIP52363.1"/>
    <property type="molecule type" value="Genomic_DNA"/>
</dbReference>
<dbReference type="InterPro" id="IPR049614">
    <property type="entry name" value="HrpB_DEXH"/>
</dbReference>
<evidence type="ECO:0000259" key="6">
    <source>
        <dbReference type="PROSITE" id="PS51194"/>
    </source>
</evidence>
<dbReference type="InterPro" id="IPR014001">
    <property type="entry name" value="Helicase_ATP-bd"/>
</dbReference>
<protein>
    <submittedName>
        <fullName evidence="7">ATP-dependent helicase HrpB</fullName>
    </submittedName>
</protein>
<dbReference type="InterPro" id="IPR007502">
    <property type="entry name" value="Helicase-assoc_dom"/>
</dbReference>
<comment type="caution">
    <text evidence="7">The sequence shown here is derived from an EMBL/GenBank/DDBJ whole genome shotgun (WGS) entry which is preliminary data.</text>
</comment>
<dbReference type="InterPro" id="IPR027417">
    <property type="entry name" value="P-loop_NTPase"/>
</dbReference>
<evidence type="ECO:0000313" key="8">
    <source>
        <dbReference type="Proteomes" id="UP000679992"/>
    </source>
</evidence>
<dbReference type="SUPFAM" id="SSF52540">
    <property type="entry name" value="P-loop containing nucleoside triphosphate hydrolases"/>
    <property type="match status" value="2"/>
</dbReference>
<dbReference type="PROSITE" id="PS51194">
    <property type="entry name" value="HELICASE_CTER"/>
    <property type="match status" value="1"/>
</dbReference>
<evidence type="ECO:0000256" key="3">
    <source>
        <dbReference type="ARBA" id="ARBA00022806"/>
    </source>
</evidence>
<keyword evidence="8" id="KW-1185">Reference proteome</keyword>
<evidence type="ECO:0000256" key="4">
    <source>
        <dbReference type="ARBA" id="ARBA00022840"/>
    </source>
</evidence>
<keyword evidence="3 7" id="KW-0347">Helicase</keyword>
<dbReference type="CDD" id="cd17990">
    <property type="entry name" value="DEXHc_HrpB"/>
    <property type="match status" value="1"/>
</dbReference>
<dbReference type="GO" id="GO:0004386">
    <property type="term" value="F:helicase activity"/>
    <property type="evidence" value="ECO:0007669"/>
    <property type="project" value="UniProtKB-KW"/>
</dbReference>
<dbReference type="InterPro" id="IPR001650">
    <property type="entry name" value="Helicase_C-like"/>
</dbReference>
<dbReference type="PANTHER" id="PTHR43519">
    <property type="entry name" value="ATP-DEPENDENT RNA HELICASE HRPB"/>
    <property type="match status" value="1"/>
</dbReference>
<feature type="domain" description="Helicase C-terminal" evidence="6">
    <location>
        <begin position="206"/>
        <end position="371"/>
    </location>
</feature>
<organism evidence="7 8">
    <name type="scientific">Paenibacillus vini</name>
    <dbReference type="NCBI Taxonomy" id="1476024"/>
    <lineage>
        <taxon>Bacteria</taxon>
        <taxon>Bacillati</taxon>
        <taxon>Bacillota</taxon>
        <taxon>Bacilli</taxon>
        <taxon>Bacillales</taxon>
        <taxon>Paenibacillaceae</taxon>
        <taxon>Paenibacillus</taxon>
    </lineage>
</organism>
<dbReference type="Proteomes" id="UP000679992">
    <property type="component" value="Unassembled WGS sequence"/>
</dbReference>
<dbReference type="SMART" id="SM00490">
    <property type="entry name" value="HELICc"/>
    <property type="match status" value="1"/>
</dbReference>
<gene>
    <name evidence="7" type="primary">hrpB</name>
    <name evidence="7" type="ORF">J42TS3_13980</name>
</gene>
<accession>A0ABQ4M8Q1</accession>
<evidence type="ECO:0000259" key="5">
    <source>
        <dbReference type="PROSITE" id="PS51192"/>
    </source>
</evidence>
<reference evidence="7 8" key="1">
    <citation type="submission" date="2021-03" db="EMBL/GenBank/DDBJ databases">
        <title>Antimicrobial resistance genes in bacteria isolated from Japanese honey, and their potential for conferring macrolide and lincosamide resistance in the American foulbrood pathogen Paenibacillus larvae.</title>
        <authorList>
            <person name="Okamoto M."/>
            <person name="Kumagai M."/>
            <person name="Kanamori H."/>
            <person name="Takamatsu D."/>
        </authorList>
    </citation>
    <scope>NUCLEOTIDE SEQUENCE [LARGE SCALE GENOMIC DNA]</scope>
    <source>
        <strain evidence="7 8">J42TS3</strain>
    </source>
</reference>
<dbReference type="SMART" id="SM00487">
    <property type="entry name" value="DEXDc"/>
    <property type="match status" value="1"/>
</dbReference>
<keyword evidence="4" id="KW-0067">ATP-binding</keyword>
<dbReference type="InterPro" id="IPR048333">
    <property type="entry name" value="HA2_WH"/>
</dbReference>
<dbReference type="CDD" id="cd18791">
    <property type="entry name" value="SF2_C_RHA"/>
    <property type="match status" value="1"/>
</dbReference>